<name>A0AA36DZ07_LACSI</name>
<protein>
    <submittedName>
        <fullName evidence="1">Uncharacterized protein</fullName>
    </submittedName>
</protein>
<evidence type="ECO:0000313" key="2">
    <source>
        <dbReference type="Proteomes" id="UP001177003"/>
    </source>
</evidence>
<evidence type="ECO:0000313" key="1">
    <source>
        <dbReference type="EMBL" id="CAI9276761.1"/>
    </source>
</evidence>
<reference evidence="1" key="1">
    <citation type="submission" date="2023-04" db="EMBL/GenBank/DDBJ databases">
        <authorList>
            <person name="Vijverberg K."/>
            <person name="Xiong W."/>
            <person name="Schranz E."/>
        </authorList>
    </citation>
    <scope>NUCLEOTIDE SEQUENCE</scope>
</reference>
<accession>A0AA36DZ07</accession>
<sequence length="132" mass="15452">MVDGQKEPYDVEEGDAMEEWNVIEKKIKKEKQNLTLERRWIRAQMKTMVRIEKSSILKMTAMMADGQVTKCSVQLGSTECGYCMIRFMKEIMEEGIEVSVKDNFRDGKVEYTTDDINEIREEWSEFVTGFIS</sequence>
<dbReference type="Proteomes" id="UP001177003">
    <property type="component" value="Chromosome 3"/>
</dbReference>
<gene>
    <name evidence="1" type="ORF">LSALG_LOCUS16727</name>
</gene>
<dbReference type="EMBL" id="OX465079">
    <property type="protein sequence ID" value="CAI9276761.1"/>
    <property type="molecule type" value="Genomic_DNA"/>
</dbReference>
<organism evidence="1 2">
    <name type="scientific">Lactuca saligna</name>
    <name type="common">Willowleaf lettuce</name>
    <dbReference type="NCBI Taxonomy" id="75948"/>
    <lineage>
        <taxon>Eukaryota</taxon>
        <taxon>Viridiplantae</taxon>
        <taxon>Streptophyta</taxon>
        <taxon>Embryophyta</taxon>
        <taxon>Tracheophyta</taxon>
        <taxon>Spermatophyta</taxon>
        <taxon>Magnoliopsida</taxon>
        <taxon>eudicotyledons</taxon>
        <taxon>Gunneridae</taxon>
        <taxon>Pentapetalae</taxon>
        <taxon>asterids</taxon>
        <taxon>campanulids</taxon>
        <taxon>Asterales</taxon>
        <taxon>Asteraceae</taxon>
        <taxon>Cichorioideae</taxon>
        <taxon>Cichorieae</taxon>
        <taxon>Lactucinae</taxon>
        <taxon>Lactuca</taxon>
    </lineage>
</organism>
<dbReference type="AlphaFoldDB" id="A0AA36DZ07"/>
<proteinExistence type="predicted"/>
<keyword evidence="2" id="KW-1185">Reference proteome</keyword>